<dbReference type="HOGENOM" id="CLU_065779_3_0_11"/>
<dbReference type="RefSeq" id="WP_038587885.1">
    <property type="nucleotide sequence ID" value="NZ_CP009211.1"/>
</dbReference>
<reference evidence="9 11" key="2">
    <citation type="submission" date="2017-06" db="EMBL/GenBank/DDBJ databases">
        <authorList>
            <consortium name="Pathogen Informatics"/>
        </authorList>
    </citation>
    <scope>NUCLEOTIDE SEQUENCE [LARGE SCALE GENOMIC DNA]</scope>
    <source>
        <strain evidence="9 11">NCTC13015</strain>
    </source>
</reference>
<dbReference type="eggNOG" id="COG4965">
    <property type="taxonomic scope" value="Bacteria"/>
</dbReference>
<evidence type="ECO:0000313" key="10">
    <source>
        <dbReference type="Proteomes" id="UP000028780"/>
    </source>
</evidence>
<evidence type="ECO:0000259" key="7">
    <source>
        <dbReference type="Pfam" id="PF00482"/>
    </source>
</evidence>
<accession>A0A076NE19</accession>
<keyword evidence="10" id="KW-1185">Reference proteome</keyword>
<dbReference type="OrthoDB" id="4421971at2"/>
<evidence type="ECO:0000256" key="2">
    <source>
        <dbReference type="ARBA" id="ARBA00022475"/>
    </source>
</evidence>
<name>A0A076NE19_9CORY</name>
<evidence type="ECO:0000256" key="4">
    <source>
        <dbReference type="ARBA" id="ARBA00022989"/>
    </source>
</evidence>
<dbReference type="Proteomes" id="UP000028780">
    <property type="component" value="Chromosome"/>
</dbReference>
<dbReference type="PANTHER" id="PTHR35007:SF4">
    <property type="entry name" value="CONSERVED TRANSMEMBRANE PROTEIN-RELATED"/>
    <property type="match status" value="1"/>
</dbReference>
<protein>
    <submittedName>
        <fullName evidence="9">Membrane protein</fullName>
    </submittedName>
</protein>
<comment type="subcellular location">
    <subcellularLocation>
        <location evidence="1">Cell membrane</location>
        <topology evidence="1">Multi-pass membrane protein</topology>
    </subcellularLocation>
</comment>
<dbReference type="EMBL" id="LT906467">
    <property type="protein sequence ID" value="SNV55793.1"/>
    <property type="molecule type" value="Genomic_DNA"/>
</dbReference>
<evidence type="ECO:0000313" key="9">
    <source>
        <dbReference type="EMBL" id="SNV55793.1"/>
    </source>
</evidence>
<evidence type="ECO:0000256" key="6">
    <source>
        <dbReference type="SAM" id="Phobius"/>
    </source>
</evidence>
<feature type="transmembrane region" description="Helical" evidence="6">
    <location>
        <begin position="47"/>
        <end position="78"/>
    </location>
</feature>
<feature type="domain" description="Type II secretion system protein GspF" evidence="7">
    <location>
        <begin position="96"/>
        <end position="219"/>
    </location>
</feature>
<evidence type="ECO:0000313" key="11">
    <source>
        <dbReference type="Proteomes" id="UP000215374"/>
    </source>
</evidence>
<sequence>MNPLVFLAAAAALHAPAPAGRLGADAGQPRQRGWRSARVQAWAWSGVSVAAFGLIVAERITVVIAVALAGATAIDAVLRRRQQRMKVRGARVTADFLGHVVSNLDAGAPLERACVTAADRLPDDAPPQLQRDIHRLNRRLRAGQSVGTAVESEQPELQRLVTLWQLAQRRGVPVANLLRTARDELDRAQRHRAATTAALAGPRTTATVLAALPLAGIGMGAAMGANPIGLLTSGGLGGILLVVGTALVCAGIWLSRLIIERAAQ</sequence>
<keyword evidence="4 6" id="KW-1133">Transmembrane helix</keyword>
<feature type="transmembrane region" description="Helical" evidence="6">
    <location>
        <begin position="236"/>
        <end position="259"/>
    </location>
</feature>
<gene>
    <name evidence="8" type="ORF">CIMIT_00995</name>
    <name evidence="9" type="ORF">SAMEA4535761_00265</name>
</gene>
<dbReference type="GO" id="GO:0005886">
    <property type="term" value="C:plasma membrane"/>
    <property type="evidence" value="ECO:0007669"/>
    <property type="project" value="UniProtKB-SubCell"/>
</dbReference>
<keyword evidence="3 6" id="KW-0812">Transmembrane</keyword>
<dbReference type="KEGG" id="cii:CIMIT_00995"/>
<dbReference type="InterPro" id="IPR018076">
    <property type="entry name" value="T2SS_GspF_dom"/>
</dbReference>
<dbReference type="EMBL" id="CP009211">
    <property type="protein sequence ID" value="AIJ32679.1"/>
    <property type="molecule type" value="Genomic_DNA"/>
</dbReference>
<evidence type="ECO:0000313" key="8">
    <source>
        <dbReference type="EMBL" id="AIJ32679.1"/>
    </source>
</evidence>
<dbReference type="PANTHER" id="PTHR35007">
    <property type="entry name" value="INTEGRAL MEMBRANE PROTEIN-RELATED"/>
    <property type="match status" value="1"/>
</dbReference>
<keyword evidence="5 6" id="KW-0472">Membrane</keyword>
<evidence type="ECO:0000256" key="1">
    <source>
        <dbReference type="ARBA" id="ARBA00004651"/>
    </source>
</evidence>
<dbReference type="STRING" id="156978.CIMIT_00995"/>
<organism evidence="8 10">
    <name type="scientific">Corynebacterium imitans</name>
    <dbReference type="NCBI Taxonomy" id="156978"/>
    <lineage>
        <taxon>Bacteria</taxon>
        <taxon>Bacillati</taxon>
        <taxon>Actinomycetota</taxon>
        <taxon>Actinomycetes</taxon>
        <taxon>Mycobacteriales</taxon>
        <taxon>Corynebacteriaceae</taxon>
        <taxon>Corynebacterium</taxon>
    </lineage>
</organism>
<dbReference type="Proteomes" id="UP000215374">
    <property type="component" value="Chromosome 1"/>
</dbReference>
<dbReference type="Pfam" id="PF00482">
    <property type="entry name" value="T2SSF"/>
    <property type="match status" value="1"/>
</dbReference>
<keyword evidence="2" id="KW-1003">Cell membrane</keyword>
<reference evidence="8 10" key="1">
    <citation type="submission" date="2014-08" db="EMBL/GenBank/DDBJ databases">
        <title>Complete genome sequence of Corynebacterium imitans DSM 44264, isolated from a five-month-old boy with suspected pharyngeal diphtheria.</title>
        <authorList>
            <person name="Mollmann S."/>
            <person name="Albersmeier A."/>
            <person name="Ruckert C."/>
            <person name="Tauch A."/>
        </authorList>
    </citation>
    <scope>NUCLEOTIDE SEQUENCE [LARGE SCALE GENOMIC DNA]</scope>
    <source>
        <strain evidence="8 10">DSM 44264</strain>
    </source>
</reference>
<evidence type="ECO:0000256" key="3">
    <source>
        <dbReference type="ARBA" id="ARBA00022692"/>
    </source>
</evidence>
<feature type="transmembrane region" description="Helical" evidence="6">
    <location>
        <begin position="208"/>
        <end position="230"/>
    </location>
</feature>
<dbReference type="AlphaFoldDB" id="A0A076NE19"/>
<proteinExistence type="predicted"/>
<evidence type="ECO:0000256" key="5">
    <source>
        <dbReference type="ARBA" id="ARBA00023136"/>
    </source>
</evidence>